<keyword evidence="2" id="KW-1185">Reference proteome</keyword>
<comment type="caution">
    <text evidence="1">The sequence shown here is derived from an EMBL/GenBank/DDBJ whole genome shotgun (WGS) entry which is preliminary data.</text>
</comment>
<dbReference type="SUPFAM" id="SSF50249">
    <property type="entry name" value="Nucleic acid-binding proteins"/>
    <property type="match status" value="1"/>
</dbReference>
<protein>
    <recommendedName>
        <fullName evidence="3">Replication factor A C-terminal domain-containing protein</fullName>
    </recommendedName>
</protein>
<reference evidence="1 2" key="1">
    <citation type="submission" date="2019-01" db="EMBL/GenBank/DDBJ databases">
        <title>Sequencing of cultivated peanut Arachis hypogaea provides insights into genome evolution and oil improvement.</title>
        <authorList>
            <person name="Chen X."/>
        </authorList>
    </citation>
    <scope>NUCLEOTIDE SEQUENCE [LARGE SCALE GENOMIC DNA]</scope>
    <source>
        <strain evidence="2">cv. Fuhuasheng</strain>
        <tissue evidence="1">Leaves</tissue>
    </source>
</reference>
<evidence type="ECO:0000313" key="1">
    <source>
        <dbReference type="EMBL" id="RYR07606.1"/>
    </source>
</evidence>
<evidence type="ECO:0008006" key="3">
    <source>
        <dbReference type="Google" id="ProtNLM"/>
    </source>
</evidence>
<sequence>MDLENPSNQLTQIISDSSYSVEEDFPRLTQYRPIYELKDFAEDCKMCFHSLKEDESSYYYSSCDIYPNTHVTRFCIHLRVSNDIDSALFIVYDKEASKFLGTTASDLRFSQDSWGVNKNVFPAEINSFKCKKVYVKLDDINTFQLCMITVLKLNEDKSLMPSFAAKHKIYDEISSQSCEIITSDGNDDFVTPKRTLIATGWSEKLLDVFPDSGTGSSSKTRKISELYDCAFRKEHADE</sequence>
<evidence type="ECO:0000313" key="2">
    <source>
        <dbReference type="Proteomes" id="UP000289738"/>
    </source>
</evidence>
<organism evidence="1 2">
    <name type="scientific">Arachis hypogaea</name>
    <name type="common">Peanut</name>
    <dbReference type="NCBI Taxonomy" id="3818"/>
    <lineage>
        <taxon>Eukaryota</taxon>
        <taxon>Viridiplantae</taxon>
        <taxon>Streptophyta</taxon>
        <taxon>Embryophyta</taxon>
        <taxon>Tracheophyta</taxon>
        <taxon>Spermatophyta</taxon>
        <taxon>Magnoliopsida</taxon>
        <taxon>eudicotyledons</taxon>
        <taxon>Gunneridae</taxon>
        <taxon>Pentapetalae</taxon>
        <taxon>rosids</taxon>
        <taxon>fabids</taxon>
        <taxon>Fabales</taxon>
        <taxon>Fabaceae</taxon>
        <taxon>Papilionoideae</taxon>
        <taxon>50 kb inversion clade</taxon>
        <taxon>dalbergioids sensu lato</taxon>
        <taxon>Dalbergieae</taxon>
        <taxon>Pterocarpus clade</taxon>
        <taxon>Arachis</taxon>
    </lineage>
</organism>
<accession>A0A444Z0B4</accession>
<dbReference type="Gene3D" id="2.40.50.140">
    <property type="entry name" value="Nucleic acid-binding proteins"/>
    <property type="match status" value="1"/>
</dbReference>
<name>A0A444Z0B4_ARAHY</name>
<dbReference type="Proteomes" id="UP000289738">
    <property type="component" value="Chromosome B05"/>
</dbReference>
<gene>
    <name evidence="1" type="ORF">Ahy_B05g074998</name>
</gene>
<dbReference type="EMBL" id="SDMP01000015">
    <property type="protein sequence ID" value="RYR07606.1"/>
    <property type="molecule type" value="Genomic_DNA"/>
</dbReference>
<proteinExistence type="predicted"/>
<dbReference type="AlphaFoldDB" id="A0A444Z0B4"/>
<dbReference type="InterPro" id="IPR012340">
    <property type="entry name" value="NA-bd_OB-fold"/>
</dbReference>